<dbReference type="PROSITE" id="PS51257">
    <property type="entry name" value="PROKAR_LIPOPROTEIN"/>
    <property type="match status" value="1"/>
</dbReference>
<feature type="coiled-coil region" evidence="2">
    <location>
        <begin position="93"/>
        <end position="120"/>
    </location>
</feature>
<protein>
    <submittedName>
        <fullName evidence="6">RND family efflux transporter, MFP subunit</fullName>
    </submittedName>
</protein>
<dbReference type="STRING" id="947013.SAMN04488109_2597"/>
<gene>
    <name evidence="6" type="ORF">SAMN04488109_2597</name>
</gene>
<keyword evidence="7" id="KW-1185">Reference proteome</keyword>
<dbReference type="Gene3D" id="2.40.30.170">
    <property type="match status" value="1"/>
</dbReference>
<dbReference type="Proteomes" id="UP000184212">
    <property type="component" value="Unassembled WGS sequence"/>
</dbReference>
<evidence type="ECO:0000313" key="7">
    <source>
        <dbReference type="Proteomes" id="UP000184212"/>
    </source>
</evidence>
<comment type="similarity">
    <text evidence="1">Belongs to the membrane fusion protein (MFP) (TC 8.A.1) family.</text>
</comment>
<reference evidence="6 7" key="1">
    <citation type="submission" date="2016-11" db="EMBL/GenBank/DDBJ databases">
        <authorList>
            <person name="Jaros S."/>
            <person name="Januszkiewicz K."/>
            <person name="Wedrychowicz H."/>
        </authorList>
    </citation>
    <scope>NUCLEOTIDE SEQUENCE [LARGE SCALE GENOMIC DNA]</scope>
    <source>
        <strain evidence="6 7">DSM 24574</strain>
    </source>
</reference>
<dbReference type="EMBL" id="FQWQ01000001">
    <property type="protein sequence ID" value="SHG94905.1"/>
    <property type="molecule type" value="Genomic_DNA"/>
</dbReference>
<dbReference type="Gene3D" id="2.40.50.100">
    <property type="match status" value="1"/>
</dbReference>
<dbReference type="Gene3D" id="1.10.287.470">
    <property type="entry name" value="Helix hairpin bin"/>
    <property type="match status" value="1"/>
</dbReference>
<proteinExistence type="inferred from homology"/>
<dbReference type="InterPro" id="IPR058637">
    <property type="entry name" value="YknX-like_C"/>
</dbReference>
<evidence type="ECO:0000256" key="2">
    <source>
        <dbReference type="SAM" id="Coils"/>
    </source>
</evidence>
<feature type="domain" description="CusB-like beta-barrel" evidence="4">
    <location>
        <begin position="193"/>
        <end position="265"/>
    </location>
</feature>
<dbReference type="NCBIfam" id="TIGR01730">
    <property type="entry name" value="RND_mfp"/>
    <property type="match status" value="1"/>
</dbReference>
<dbReference type="GO" id="GO:0015562">
    <property type="term" value="F:efflux transmembrane transporter activity"/>
    <property type="evidence" value="ECO:0007669"/>
    <property type="project" value="TreeGrafter"/>
</dbReference>
<dbReference type="Gene3D" id="2.40.420.20">
    <property type="match status" value="1"/>
</dbReference>
<dbReference type="InterPro" id="IPR058792">
    <property type="entry name" value="Beta-barrel_RND_2"/>
</dbReference>
<organism evidence="6 7">
    <name type="scientific">Chryseolinea serpens</name>
    <dbReference type="NCBI Taxonomy" id="947013"/>
    <lineage>
        <taxon>Bacteria</taxon>
        <taxon>Pseudomonadati</taxon>
        <taxon>Bacteroidota</taxon>
        <taxon>Cytophagia</taxon>
        <taxon>Cytophagales</taxon>
        <taxon>Fulvivirgaceae</taxon>
        <taxon>Chryseolinea</taxon>
    </lineage>
</organism>
<dbReference type="OrthoDB" id="9806939at2"/>
<dbReference type="InterPro" id="IPR058625">
    <property type="entry name" value="MdtA-like_BSH"/>
</dbReference>
<feature type="domain" description="YknX-like C-terminal permuted SH3-like" evidence="5">
    <location>
        <begin position="271"/>
        <end position="340"/>
    </location>
</feature>
<dbReference type="GO" id="GO:1990281">
    <property type="term" value="C:efflux pump complex"/>
    <property type="evidence" value="ECO:0007669"/>
    <property type="project" value="TreeGrafter"/>
</dbReference>
<feature type="domain" description="Multidrug resistance protein MdtA-like barrel-sandwich hybrid" evidence="3">
    <location>
        <begin position="63"/>
        <end position="186"/>
    </location>
</feature>
<dbReference type="AlphaFoldDB" id="A0A1M5NZL7"/>
<dbReference type="Pfam" id="PF25954">
    <property type="entry name" value="Beta-barrel_RND_2"/>
    <property type="match status" value="1"/>
</dbReference>
<accession>A0A1M5NZL7</accession>
<dbReference type="PANTHER" id="PTHR30469">
    <property type="entry name" value="MULTIDRUG RESISTANCE PROTEIN MDTA"/>
    <property type="match status" value="1"/>
</dbReference>
<evidence type="ECO:0000259" key="5">
    <source>
        <dbReference type="Pfam" id="PF25989"/>
    </source>
</evidence>
<dbReference type="SUPFAM" id="SSF111369">
    <property type="entry name" value="HlyD-like secretion proteins"/>
    <property type="match status" value="1"/>
</dbReference>
<evidence type="ECO:0000256" key="1">
    <source>
        <dbReference type="ARBA" id="ARBA00009477"/>
    </source>
</evidence>
<dbReference type="InterPro" id="IPR006143">
    <property type="entry name" value="RND_pump_MFP"/>
</dbReference>
<sequence>MNVLKELSLISLAVVLLASCGKKGDDQVTVPILKVSTRQLTANGIAETLSYSGSIEADNSVALGFLVPGRVTAVYVEEGQHVKEGQLLAAIETVEYQNNLLLAEASLEQAQDNFNRLDELYAKGSLPAREHLTAKVALSQATANKSIAAKRLADTKLYAPFAGMVTAKDIEKGAIASGGIMAFTIVKTDLVYAKISVSESEISKLAIGTGATVTIPAIQDTRSGKISILNPQADASTRSFEVKVRLANANGKLLPGMLANITISTDHKRDVLTVPADAVVRDPEEFTYVFVVDDKNRAIRKRIVVDGLSMNEVIVSEGLHIGDRVIIQGQTQLKDGQTVSL</sequence>
<name>A0A1M5NZL7_9BACT</name>
<dbReference type="RefSeq" id="WP_073134259.1">
    <property type="nucleotide sequence ID" value="NZ_FQWQ01000001.1"/>
</dbReference>
<dbReference type="Pfam" id="PF25917">
    <property type="entry name" value="BSH_RND"/>
    <property type="match status" value="1"/>
</dbReference>
<evidence type="ECO:0000259" key="4">
    <source>
        <dbReference type="Pfam" id="PF25954"/>
    </source>
</evidence>
<keyword evidence="2" id="KW-0175">Coiled coil</keyword>
<evidence type="ECO:0000313" key="6">
    <source>
        <dbReference type="EMBL" id="SHG94905.1"/>
    </source>
</evidence>
<dbReference type="Pfam" id="PF25989">
    <property type="entry name" value="YknX_C"/>
    <property type="match status" value="1"/>
</dbReference>
<evidence type="ECO:0000259" key="3">
    <source>
        <dbReference type="Pfam" id="PF25917"/>
    </source>
</evidence>